<dbReference type="Gene3D" id="3.20.20.140">
    <property type="entry name" value="Metal-dependent hydrolases"/>
    <property type="match status" value="1"/>
</dbReference>
<sequence length="465" mass="49108">MSLPDRKGLPLSTIINRRKASAMLATAAWGMTMPARAAPPRRLLLRGADHLLTMTDPPRAKTDMLIHQGRIEAIGPDLPAGDADVIDLSGHVLMPGFVDTHWHMWNTAARGLWRSAKGGFMPTMAAISPHFTPADVAISVDLALAEAVNSGITTVHNWAHNVRSPAHADAEIAAMIRSGVRGRFAYGYAQDVGKDQPMNLDHLSTIARRRPSNLVSIGICARGPDRSAPPVWQAEWDVARRLGLPISTHMASDPKSAASGGIAALAARKGLGADVQLVHLTAASRADMDRVAQAGSPVSISPWTELEVGYGVPPIADMIAAGLLLGLSVDNMVLAGQADMFSVMRLSTDLARGLSRNQLLMEDMTALRWATIDGARSLGLGQQVGALAPGMRADIIAVRVDALNTAPAADLPSLLTHAARPDNVSLVLIDGVAHKRDGQLVRVDLPAIRAKASASIAKIRSAAAI</sequence>
<dbReference type="Gene3D" id="2.30.40.10">
    <property type="entry name" value="Urease, subunit C, domain 1"/>
    <property type="match status" value="1"/>
</dbReference>
<dbReference type="AlphaFoldDB" id="A0A5J5I5R0"/>
<dbReference type="RefSeq" id="WP_150425338.1">
    <property type="nucleotide sequence ID" value="NZ_VYQA01000005.1"/>
</dbReference>
<dbReference type="EMBL" id="VYQA01000005">
    <property type="protein sequence ID" value="KAA9030779.1"/>
    <property type="molecule type" value="Genomic_DNA"/>
</dbReference>
<dbReference type="GO" id="GO:0016810">
    <property type="term" value="F:hydrolase activity, acting on carbon-nitrogen (but not peptide) bonds"/>
    <property type="evidence" value="ECO:0007669"/>
    <property type="project" value="InterPro"/>
</dbReference>
<comment type="caution">
    <text evidence="4">The sequence shown here is derived from an EMBL/GenBank/DDBJ whole genome shotgun (WGS) entry which is preliminary data.</text>
</comment>
<proteinExistence type="inferred from homology"/>
<dbReference type="InterPro" id="IPR050287">
    <property type="entry name" value="MTA/SAH_deaminase"/>
</dbReference>
<dbReference type="InterPro" id="IPR011059">
    <property type="entry name" value="Metal-dep_hydrolase_composite"/>
</dbReference>
<comment type="similarity">
    <text evidence="1">Belongs to the metallo-dependent hydrolases superfamily. ATZ/TRZ family.</text>
</comment>
<evidence type="ECO:0000259" key="2">
    <source>
        <dbReference type="Pfam" id="PF01979"/>
    </source>
</evidence>
<name>A0A5J5I5R0_9SPHN</name>
<dbReference type="PANTHER" id="PTHR43794">
    <property type="entry name" value="AMINOHYDROLASE SSNA-RELATED"/>
    <property type="match status" value="1"/>
</dbReference>
<keyword evidence="4" id="KW-0378">Hydrolase</keyword>
<dbReference type="SUPFAM" id="SSF51338">
    <property type="entry name" value="Composite domain of metallo-dependent hydrolases"/>
    <property type="match status" value="1"/>
</dbReference>
<dbReference type="Proteomes" id="UP000326364">
    <property type="component" value="Unassembled WGS sequence"/>
</dbReference>
<gene>
    <name evidence="4" type="ORF">F4U95_08425</name>
    <name evidence="3" type="ORF">F4U96_08475</name>
</gene>
<dbReference type="Pfam" id="PF01979">
    <property type="entry name" value="Amidohydro_1"/>
    <property type="match status" value="1"/>
</dbReference>
<accession>A0A5J5I5R0</accession>
<reference evidence="5 6" key="1">
    <citation type="submission" date="2019-09" db="EMBL/GenBank/DDBJ databases">
        <authorList>
            <person name="Feng G."/>
        </authorList>
    </citation>
    <scope>NUCLEOTIDE SEQUENCE [LARGE SCALE GENOMIC DNA]</scope>
    <source>
        <strain evidence="4 5">KACC 19283</strain>
        <strain evidence="3 6">KACC 19284</strain>
    </source>
</reference>
<feature type="domain" description="Amidohydrolase-related" evidence="2">
    <location>
        <begin position="92"/>
        <end position="431"/>
    </location>
</feature>
<dbReference type="InterPro" id="IPR032466">
    <property type="entry name" value="Metal_Hydrolase"/>
</dbReference>
<dbReference type="InterPro" id="IPR006680">
    <property type="entry name" value="Amidohydro-rel"/>
</dbReference>
<dbReference type="SUPFAM" id="SSF51556">
    <property type="entry name" value="Metallo-dependent hydrolases"/>
    <property type="match status" value="1"/>
</dbReference>
<evidence type="ECO:0000313" key="4">
    <source>
        <dbReference type="EMBL" id="KAA9030779.1"/>
    </source>
</evidence>
<dbReference type="EMBL" id="VYQB01000005">
    <property type="protein sequence ID" value="KAA9018143.1"/>
    <property type="molecule type" value="Genomic_DNA"/>
</dbReference>
<keyword evidence="6" id="KW-1185">Reference proteome</keyword>
<protein>
    <submittedName>
        <fullName evidence="4">Amidohydrolase family protein</fullName>
    </submittedName>
</protein>
<organism evidence="4 5">
    <name type="scientific">Sphingobium limneticum</name>
    <dbReference type="NCBI Taxonomy" id="1007511"/>
    <lineage>
        <taxon>Bacteria</taxon>
        <taxon>Pseudomonadati</taxon>
        <taxon>Pseudomonadota</taxon>
        <taxon>Alphaproteobacteria</taxon>
        <taxon>Sphingomonadales</taxon>
        <taxon>Sphingomonadaceae</taxon>
        <taxon>Sphingobium</taxon>
    </lineage>
</organism>
<dbReference type="PANTHER" id="PTHR43794:SF5">
    <property type="entry name" value="CHLOROHYDROLASE FAMILY PROTEIN"/>
    <property type="match status" value="1"/>
</dbReference>
<evidence type="ECO:0000313" key="3">
    <source>
        <dbReference type="EMBL" id="KAA9018143.1"/>
    </source>
</evidence>
<dbReference type="Proteomes" id="UP000325933">
    <property type="component" value="Unassembled WGS sequence"/>
</dbReference>
<evidence type="ECO:0000313" key="6">
    <source>
        <dbReference type="Proteomes" id="UP000326364"/>
    </source>
</evidence>
<evidence type="ECO:0000256" key="1">
    <source>
        <dbReference type="ARBA" id="ARBA00006745"/>
    </source>
</evidence>
<evidence type="ECO:0000313" key="5">
    <source>
        <dbReference type="Proteomes" id="UP000325933"/>
    </source>
</evidence>